<dbReference type="Pfam" id="PF06985">
    <property type="entry name" value="HET"/>
    <property type="match status" value="1"/>
</dbReference>
<feature type="compositionally biased region" description="Basic and acidic residues" evidence="1">
    <location>
        <begin position="65"/>
        <end position="74"/>
    </location>
</feature>
<organism evidence="4 5">
    <name type="scientific">Cladorrhinum samala</name>
    <dbReference type="NCBI Taxonomy" id="585594"/>
    <lineage>
        <taxon>Eukaryota</taxon>
        <taxon>Fungi</taxon>
        <taxon>Dikarya</taxon>
        <taxon>Ascomycota</taxon>
        <taxon>Pezizomycotina</taxon>
        <taxon>Sordariomycetes</taxon>
        <taxon>Sordariomycetidae</taxon>
        <taxon>Sordariales</taxon>
        <taxon>Podosporaceae</taxon>
        <taxon>Cladorrhinum</taxon>
    </lineage>
</organism>
<evidence type="ECO:0000259" key="3">
    <source>
        <dbReference type="Pfam" id="PF26640"/>
    </source>
</evidence>
<dbReference type="PANTHER" id="PTHR10622">
    <property type="entry name" value="HET DOMAIN-CONTAINING PROTEIN"/>
    <property type="match status" value="1"/>
</dbReference>
<dbReference type="Pfam" id="PF26640">
    <property type="entry name" value="DUF8212"/>
    <property type="match status" value="1"/>
</dbReference>
<feature type="non-terminal residue" evidence="4">
    <location>
        <position position="1"/>
    </location>
</feature>
<keyword evidence="5" id="KW-1185">Reference proteome</keyword>
<reference evidence="4" key="2">
    <citation type="submission" date="2023-06" db="EMBL/GenBank/DDBJ databases">
        <authorList>
            <consortium name="Lawrence Berkeley National Laboratory"/>
            <person name="Mondo S.J."/>
            <person name="Hensen N."/>
            <person name="Bonometti L."/>
            <person name="Westerberg I."/>
            <person name="Brannstrom I.O."/>
            <person name="Guillou S."/>
            <person name="Cros-Aarteil S."/>
            <person name="Calhoun S."/>
            <person name="Haridas S."/>
            <person name="Kuo A."/>
            <person name="Pangilinan J."/>
            <person name="Riley R."/>
            <person name="Labutti K."/>
            <person name="Andreopoulos B."/>
            <person name="Lipzen A."/>
            <person name="Chen C."/>
            <person name="Yanf M."/>
            <person name="Daum C."/>
            <person name="Ng V."/>
            <person name="Clum A."/>
            <person name="Steindorff A."/>
            <person name="Ohm R."/>
            <person name="Martin F."/>
            <person name="Silar P."/>
            <person name="Natvig D."/>
            <person name="Lalanne C."/>
            <person name="Gautier V."/>
            <person name="Ament-Velasquez S.L."/>
            <person name="Kruys A."/>
            <person name="Hutchinson M.I."/>
            <person name="Powell A.J."/>
            <person name="Barry K."/>
            <person name="Miller A.N."/>
            <person name="Grigoriev I.V."/>
            <person name="Debuchy R."/>
            <person name="Gladieux P."/>
            <person name="Thoren M.H."/>
            <person name="Johannesson H."/>
        </authorList>
    </citation>
    <scope>NUCLEOTIDE SEQUENCE</scope>
    <source>
        <strain evidence="4">PSN324</strain>
    </source>
</reference>
<dbReference type="Proteomes" id="UP001321749">
    <property type="component" value="Unassembled WGS sequence"/>
</dbReference>
<evidence type="ECO:0000259" key="2">
    <source>
        <dbReference type="Pfam" id="PF06985"/>
    </source>
</evidence>
<dbReference type="AlphaFoldDB" id="A0AAV9HPN7"/>
<gene>
    <name evidence="4" type="ORF">QBC42DRAFT_270053</name>
</gene>
<evidence type="ECO:0000256" key="1">
    <source>
        <dbReference type="SAM" id="MobiDB-lite"/>
    </source>
</evidence>
<proteinExistence type="predicted"/>
<dbReference type="EMBL" id="MU864989">
    <property type="protein sequence ID" value="KAK4461563.1"/>
    <property type="molecule type" value="Genomic_DNA"/>
</dbReference>
<feature type="compositionally biased region" description="Polar residues" evidence="1">
    <location>
        <begin position="45"/>
        <end position="64"/>
    </location>
</feature>
<evidence type="ECO:0000313" key="5">
    <source>
        <dbReference type="Proteomes" id="UP001321749"/>
    </source>
</evidence>
<dbReference type="PANTHER" id="PTHR10622:SF12">
    <property type="entry name" value="HET DOMAIN-CONTAINING PROTEIN"/>
    <property type="match status" value="1"/>
</dbReference>
<sequence>WVDTCCIDKTSSAELTEAINSMYMWYANSTVCYAWLSDLEPSPDGDNSSNGGWRSPAKGTSDSGLSEHHENGDHDKTKRFENCRWFTRGWTLQELIAPRRLGFYDRHWKFQGQKSDLSGVLATITGISKEVLIDEAMLPTVSVACRMSWASKRQTTRIEDMAYCLLGIFGVQLPLLYGEGENAFIRLQEEIIKESNDLSLFAWRVDSKAAKRQKHWGILARSPKDFVDCSDIVLWVDPIHNSECSVTSKGLRVTPVPRCGLRLGEKGSYVFNLQCRRGNRTENLGVLIQQHGSDVYTRVRADQWSAVPRSDNDKMRPFFVTKTVSPVRSAVLSTSHRDAINLSRALTALSEYGVELAGPGAFTPAGHWDSQRSLFLTCGMNSFPCCVHLRAGNDTFVLGCLLVQGSDLVARFYSRVDGDAENLSRINPAHGYDRRTIDIWKGPQEKEKLTLRVRVVKEMMGGQPVSVVVIETVKHVSDPRWDMEGSYR</sequence>
<reference evidence="4" key="1">
    <citation type="journal article" date="2023" name="Mol. Phylogenet. Evol.">
        <title>Genome-scale phylogeny and comparative genomics of the fungal order Sordariales.</title>
        <authorList>
            <person name="Hensen N."/>
            <person name="Bonometti L."/>
            <person name="Westerberg I."/>
            <person name="Brannstrom I.O."/>
            <person name="Guillou S."/>
            <person name="Cros-Aarteil S."/>
            <person name="Calhoun S."/>
            <person name="Haridas S."/>
            <person name="Kuo A."/>
            <person name="Mondo S."/>
            <person name="Pangilinan J."/>
            <person name="Riley R."/>
            <person name="LaButti K."/>
            <person name="Andreopoulos B."/>
            <person name="Lipzen A."/>
            <person name="Chen C."/>
            <person name="Yan M."/>
            <person name="Daum C."/>
            <person name="Ng V."/>
            <person name="Clum A."/>
            <person name="Steindorff A."/>
            <person name="Ohm R.A."/>
            <person name="Martin F."/>
            <person name="Silar P."/>
            <person name="Natvig D.O."/>
            <person name="Lalanne C."/>
            <person name="Gautier V."/>
            <person name="Ament-Velasquez S.L."/>
            <person name="Kruys A."/>
            <person name="Hutchinson M.I."/>
            <person name="Powell A.J."/>
            <person name="Barry K."/>
            <person name="Miller A.N."/>
            <person name="Grigoriev I.V."/>
            <person name="Debuchy R."/>
            <person name="Gladieux P."/>
            <person name="Hiltunen Thoren M."/>
            <person name="Johannesson H."/>
        </authorList>
    </citation>
    <scope>NUCLEOTIDE SEQUENCE</scope>
    <source>
        <strain evidence="4">PSN324</strain>
    </source>
</reference>
<comment type="caution">
    <text evidence="4">The sequence shown here is derived from an EMBL/GenBank/DDBJ whole genome shotgun (WGS) entry which is preliminary data.</text>
</comment>
<protein>
    <submittedName>
        <fullName evidence="4">HET domain-protein</fullName>
    </submittedName>
</protein>
<accession>A0AAV9HPN7</accession>
<name>A0AAV9HPN7_9PEZI</name>
<feature type="domain" description="Heterokaryon incompatibility" evidence="2">
    <location>
        <begin position="1"/>
        <end position="94"/>
    </location>
</feature>
<feature type="domain" description="DUF8212" evidence="3">
    <location>
        <begin position="182"/>
        <end position="210"/>
    </location>
</feature>
<dbReference type="InterPro" id="IPR058525">
    <property type="entry name" value="DUF8212"/>
</dbReference>
<evidence type="ECO:0000313" key="4">
    <source>
        <dbReference type="EMBL" id="KAK4461563.1"/>
    </source>
</evidence>
<dbReference type="InterPro" id="IPR010730">
    <property type="entry name" value="HET"/>
</dbReference>
<feature type="region of interest" description="Disordered" evidence="1">
    <location>
        <begin position="45"/>
        <end position="74"/>
    </location>
</feature>